<dbReference type="GO" id="GO:0004666">
    <property type="term" value="F:prostaglandin-endoperoxide synthase activity"/>
    <property type="evidence" value="ECO:0007669"/>
    <property type="project" value="TreeGrafter"/>
</dbReference>
<dbReference type="SUPFAM" id="SSF48113">
    <property type="entry name" value="Heme-dependent peroxidases"/>
    <property type="match status" value="1"/>
</dbReference>
<evidence type="ECO:0000313" key="5">
    <source>
        <dbReference type="EMBL" id="SBW21907.1"/>
    </source>
</evidence>
<keyword evidence="6" id="KW-1185">Reference proteome</keyword>
<sequence>MPPTNQPTGRIGLFNTDGALYDIEVQSILQAREVQVASYNDYRANCRFPRVTDFNQISADARVQQALCDLYGTVDRIEYYVGIFAEDLRSNSALPPLMGRMVGVDAFSQALTNPLLASRVFNKQTFSPLGMAMIEAPTRLSDLVQRNLPPGAPQYFVSLTRRDWRRSPD</sequence>
<dbReference type="InterPro" id="IPR050783">
    <property type="entry name" value="Oxylipin_biosynth_metab"/>
</dbReference>
<dbReference type="GO" id="GO:0005737">
    <property type="term" value="C:cytoplasm"/>
    <property type="evidence" value="ECO:0007669"/>
    <property type="project" value="TreeGrafter"/>
</dbReference>
<dbReference type="GO" id="GO:0004601">
    <property type="term" value="F:peroxidase activity"/>
    <property type="evidence" value="ECO:0007669"/>
    <property type="project" value="InterPro"/>
</dbReference>
<dbReference type="AlphaFoldDB" id="A0A1C3NX30"/>
<evidence type="ECO:0000313" key="6">
    <source>
        <dbReference type="Proteomes" id="UP000199013"/>
    </source>
</evidence>
<dbReference type="GO" id="GO:0006979">
    <property type="term" value="P:response to oxidative stress"/>
    <property type="evidence" value="ECO:0007669"/>
    <property type="project" value="InterPro"/>
</dbReference>
<dbReference type="Pfam" id="PF03098">
    <property type="entry name" value="An_peroxidase"/>
    <property type="match status" value="1"/>
</dbReference>
<keyword evidence="2" id="KW-0223">Dioxygenase</keyword>
<dbReference type="InterPro" id="IPR019791">
    <property type="entry name" value="Haem_peroxidase_animal"/>
</dbReference>
<dbReference type="GO" id="GO:0016702">
    <property type="term" value="F:oxidoreductase activity, acting on single donors with incorporation of molecular oxygen, incorporation of two atoms of oxygen"/>
    <property type="evidence" value="ECO:0007669"/>
    <property type="project" value="TreeGrafter"/>
</dbReference>
<organism evidence="5 6">
    <name type="scientific">Candidatus Protofrankia californiensis</name>
    <dbReference type="NCBI Taxonomy" id="1839754"/>
    <lineage>
        <taxon>Bacteria</taxon>
        <taxon>Bacillati</taxon>
        <taxon>Actinomycetota</taxon>
        <taxon>Actinomycetes</taxon>
        <taxon>Frankiales</taxon>
        <taxon>Frankiaceae</taxon>
        <taxon>Protofrankia</taxon>
    </lineage>
</organism>
<keyword evidence="3" id="KW-0560">Oxidoreductase</keyword>
<gene>
    <name evidence="5" type="ORF">FDG2_2165</name>
</gene>
<dbReference type="InterPro" id="IPR037120">
    <property type="entry name" value="Haem_peroxidase_sf_animal"/>
</dbReference>
<accession>A0A1C3NX30</accession>
<evidence type="ECO:0000256" key="3">
    <source>
        <dbReference type="ARBA" id="ARBA00023002"/>
    </source>
</evidence>
<dbReference type="Gene3D" id="1.10.640.10">
    <property type="entry name" value="Haem peroxidase domain superfamily, animal type"/>
    <property type="match status" value="1"/>
</dbReference>
<dbReference type="GO" id="GO:0046872">
    <property type="term" value="F:metal ion binding"/>
    <property type="evidence" value="ECO:0007669"/>
    <property type="project" value="UniProtKB-KW"/>
</dbReference>
<evidence type="ECO:0000256" key="2">
    <source>
        <dbReference type="ARBA" id="ARBA00022964"/>
    </source>
</evidence>
<evidence type="ECO:0000256" key="4">
    <source>
        <dbReference type="ARBA" id="ARBA00023004"/>
    </source>
</evidence>
<dbReference type="GO" id="GO:0006631">
    <property type="term" value="P:fatty acid metabolic process"/>
    <property type="evidence" value="ECO:0007669"/>
    <property type="project" value="UniProtKB-ARBA"/>
</dbReference>
<dbReference type="PROSITE" id="PS50292">
    <property type="entry name" value="PEROXIDASE_3"/>
    <property type="match status" value="1"/>
</dbReference>
<protein>
    <submittedName>
        <fullName evidence="5">Uncharacterized protein</fullName>
    </submittedName>
</protein>
<dbReference type="PANTHER" id="PTHR11903:SF39">
    <property type="entry name" value="PROSTAGLANDIN G_H SYNTHASE 2-LIKE"/>
    <property type="match status" value="1"/>
</dbReference>
<name>A0A1C3NX30_9ACTN</name>
<dbReference type="InterPro" id="IPR010255">
    <property type="entry name" value="Haem_peroxidase_sf"/>
</dbReference>
<evidence type="ECO:0000256" key="1">
    <source>
        <dbReference type="ARBA" id="ARBA00022723"/>
    </source>
</evidence>
<dbReference type="PANTHER" id="PTHR11903">
    <property type="entry name" value="PROSTAGLANDIN G/H SYNTHASE"/>
    <property type="match status" value="1"/>
</dbReference>
<keyword evidence="1" id="KW-0479">Metal-binding</keyword>
<dbReference type="GO" id="GO:0020037">
    <property type="term" value="F:heme binding"/>
    <property type="evidence" value="ECO:0007669"/>
    <property type="project" value="InterPro"/>
</dbReference>
<reference evidence="6" key="1">
    <citation type="submission" date="2016-02" db="EMBL/GenBank/DDBJ databases">
        <authorList>
            <person name="Wibberg D."/>
        </authorList>
    </citation>
    <scope>NUCLEOTIDE SEQUENCE [LARGE SCALE GENOMIC DNA]</scope>
</reference>
<keyword evidence="4" id="KW-0408">Iron</keyword>
<dbReference type="Proteomes" id="UP000199013">
    <property type="component" value="Unassembled WGS sequence"/>
</dbReference>
<proteinExistence type="predicted"/>
<dbReference type="EMBL" id="FLUV01000901">
    <property type="protein sequence ID" value="SBW21907.1"/>
    <property type="molecule type" value="Genomic_DNA"/>
</dbReference>